<evidence type="ECO:0000256" key="1">
    <source>
        <dbReference type="ARBA" id="ARBA00004141"/>
    </source>
</evidence>
<keyword evidence="7" id="KW-1185">Reference proteome</keyword>
<feature type="transmembrane region" description="Helical" evidence="5">
    <location>
        <begin position="7"/>
        <end position="38"/>
    </location>
</feature>
<sequence length="66" mass="6899">MVVFLCILIGFLSAFVGSIVGFGGGVILVPLLLILHTFTPLFDWATPSTIVGISLIIMVFTAASST</sequence>
<dbReference type="PATRIC" id="fig|1308866.3.peg.1823"/>
<evidence type="ECO:0000313" key="7">
    <source>
        <dbReference type="Proteomes" id="UP000012283"/>
    </source>
</evidence>
<comment type="similarity">
    <text evidence="5">Belongs to the 4-toluene sulfonate uptake permease (TSUP) (TC 2.A.102) family.</text>
</comment>
<name>N4WKY0_9BACI</name>
<dbReference type="GO" id="GO:0005886">
    <property type="term" value="C:plasma membrane"/>
    <property type="evidence" value="ECO:0007669"/>
    <property type="project" value="UniProtKB-SubCell"/>
</dbReference>
<dbReference type="eggNOG" id="COG0730">
    <property type="taxonomic scope" value="Bacteria"/>
</dbReference>
<evidence type="ECO:0000256" key="2">
    <source>
        <dbReference type="ARBA" id="ARBA00022692"/>
    </source>
</evidence>
<dbReference type="Pfam" id="PF01925">
    <property type="entry name" value="TauE"/>
    <property type="match status" value="1"/>
</dbReference>
<dbReference type="InterPro" id="IPR002781">
    <property type="entry name" value="TM_pro_TauE-like"/>
</dbReference>
<evidence type="ECO:0000256" key="4">
    <source>
        <dbReference type="ARBA" id="ARBA00023136"/>
    </source>
</evidence>
<protein>
    <recommendedName>
        <fullName evidence="5">Probable membrane transporter protein</fullName>
    </recommendedName>
</protein>
<evidence type="ECO:0000256" key="3">
    <source>
        <dbReference type="ARBA" id="ARBA00022989"/>
    </source>
</evidence>
<evidence type="ECO:0000313" key="6">
    <source>
        <dbReference type="EMBL" id="ENH96827.1"/>
    </source>
</evidence>
<dbReference type="EMBL" id="APML01000030">
    <property type="protein sequence ID" value="ENH96827.1"/>
    <property type="molecule type" value="Genomic_DNA"/>
</dbReference>
<comment type="subcellular location">
    <subcellularLocation>
        <location evidence="5">Cell membrane</location>
        <topology evidence="5">Multi-pass membrane protein</topology>
    </subcellularLocation>
    <subcellularLocation>
        <location evidence="1">Membrane</location>
        <topology evidence="1">Multi-pass membrane protein</topology>
    </subcellularLocation>
</comment>
<keyword evidence="3 5" id="KW-1133">Transmembrane helix</keyword>
<dbReference type="AlphaFoldDB" id="N4WKY0"/>
<keyword evidence="5" id="KW-1003">Cell membrane</keyword>
<organism evidence="6 7">
    <name type="scientific">Gracilibacillus halophilus YIM-C55.5</name>
    <dbReference type="NCBI Taxonomy" id="1308866"/>
    <lineage>
        <taxon>Bacteria</taxon>
        <taxon>Bacillati</taxon>
        <taxon>Bacillota</taxon>
        <taxon>Bacilli</taxon>
        <taxon>Bacillales</taxon>
        <taxon>Bacillaceae</taxon>
        <taxon>Gracilibacillus</taxon>
    </lineage>
</organism>
<evidence type="ECO:0000256" key="5">
    <source>
        <dbReference type="RuleBase" id="RU363041"/>
    </source>
</evidence>
<dbReference type="Proteomes" id="UP000012283">
    <property type="component" value="Unassembled WGS sequence"/>
</dbReference>
<dbReference type="STRING" id="1308866.J416_09019"/>
<keyword evidence="4 5" id="KW-0472">Membrane</keyword>
<keyword evidence="2 5" id="KW-0812">Transmembrane</keyword>
<gene>
    <name evidence="6" type="ORF">J416_09019</name>
</gene>
<feature type="transmembrane region" description="Helical" evidence="5">
    <location>
        <begin position="44"/>
        <end position="63"/>
    </location>
</feature>
<proteinExistence type="inferred from homology"/>
<reference evidence="6 7" key="1">
    <citation type="submission" date="2013-03" db="EMBL/GenBank/DDBJ databases">
        <title>Draft genome sequence of Gracibacillus halophilus YIM-C55.5, a moderately halophilic and thermophilic organism from the Xiaochaidamu salt lake.</title>
        <authorList>
            <person name="Sugumar T."/>
            <person name="Polireddy D.R."/>
            <person name="Antony A."/>
            <person name="Madhava Y.R."/>
            <person name="Sivakumar N."/>
        </authorList>
    </citation>
    <scope>NUCLEOTIDE SEQUENCE [LARGE SCALE GENOMIC DNA]</scope>
    <source>
        <strain evidence="6 7">YIM-C55.5</strain>
    </source>
</reference>
<comment type="caution">
    <text evidence="6">The sequence shown here is derived from an EMBL/GenBank/DDBJ whole genome shotgun (WGS) entry which is preliminary data.</text>
</comment>
<accession>N4WKY0</accession>